<keyword evidence="5" id="KW-1185">Reference proteome</keyword>
<comment type="cofactor">
    <cofactor evidence="1">
        <name>pyridoxal 5'-phosphate</name>
        <dbReference type="ChEBI" id="CHEBI:597326"/>
    </cofactor>
</comment>
<dbReference type="eggNOG" id="COG0019">
    <property type="taxonomic scope" value="Bacteria"/>
</dbReference>
<name>E9SDC2_RUMAL</name>
<reference evidence="4 5" key="1">
    <citation type="submission" date="2011-02" db="EMBL/GenBank/DDBJ databases">
        <authorList>
            <person name="Nelson K.E."/>
            <person name="Sutton G."/>
            <person name="Torralba M."/>
            <person name="Durkin S."/>
            <person name="Harkins D."/>
            <person name="Montgomery R."/>
            <person name="Ziemer C."/>
            <person name="Klaassens E."/>
            <person name="Ocuiv P."/>
            <person name="Morrison M."/>
        </authorList>
    </citation>
    <scope>NUCLEOTIDE SEQUENCE [LARGE SCALE GENOMIC DNA]</scope>
    <source>
        <strain evidence="4 5">8</strain>
    </source>
</reference>
<dbReference type="Pfam" id="PF02784">
    <property type="entry name" value="Orn_Arg_deC_N"/>
    <property type="match status" value="1"/>
</dbReference>
<protein>
    <submittedName>
        <fullName evidence="4">Pyridoxal-dependent decarboxylase, C-terminal sheet domain protein</fullName>
    </submittedName>
</protein>
<dbReference type="Gene3D" id="3.20.20.10">
    <property type="entry name" value="Alanine racemase"/>
    <property type="match status" value="1"/>
</dbReference>
<feature type="domain" description="Orn/DAP/Arg decarboxylase 2 N-terminal" evidence="3">
    <location>
        <begin position="45"/>
        <end position="273"/>
    </location>
</feature>
<organism evidence="4 5">
    <name type="scientific">Ruminococcus albus 8</name>
    <dbReference type="NCBI Taxonomy" id="246199"/>
    <lineage>
        <taxon>Bacteria</taxon>
        <taxon>Bacillati</taxon>
        <taxon>Bacillota</taxon>
        <taxon>Clostridia</taxon>
        <taxon>Eubacteriales</taxon>
        <taxon>Oscillospiraceae</taxon>
        <taxon>Ruminococcus</taxon>
    </lineage>
</organism>
<dbReference type="InterPro" id="IPR022644">
    <property type="entry name" value="De-COase2_N"/>
</dbReference>
<evidence type="ECO:0000313" key="4">
    <source>
        <dbReference type="EMBL" id="EGC02748.1"/>
    </source>
</evidence>
<dbReference type="InterPro" id="IPR009006">
    <property type="entry name" value="Ala_racemase/Decarboxylase_C"/>
</dbReference>
<dbReference type="STRING" id="246199.CUS_5075"/>
<evidence type="ECO:0000256" key="1">
    <source>
        <dbReference type="ARBA" id="ARBA00001933"/>
    </source>
</evidence>
<dbReference type="Gene3D" id="2.40.37.10">
    <property type="entry name" value="Lyase, Ornithine Decarboxylase, Chain A, domain 1"/>
    <property type="match status" value="1"/>
</dbReference>
<accession>E9SDC2</accession>
<dbReference type="RefSeq" id="WP_002850355.1">
    <property type="nucleotide sequence ID" value="NZ_ADKM02000089.1"/>
</dbReference>
<evidence type="ECO:0000259" key="3">
    <source>
        <dbReference type="Pfam" id="PF02784"/>
    </source>
</evidence>
<dbReference type="AlphaFoldDB" id="E9SDC2"/>
<evidence type="ECO:0000313" key="5">
    <source>
        <dbReference type="Proteomes" id="UP000004259"/>
    </source>
</evidence>
<evidence type="ECO:0000256" key="2">
    <source>
        <dbReference type="ARBA" id="ARBA00022898"/>
    </source>
</evidence>
<sequence length="411" mass="44982">MDINTKSGLSPLPMSHGNAADNIRHSSAAEKFGTPCYLFDTDVFAKRAADVSAAFGERVGLCYSIKANPFLLAALPEVFRYIEVCSPGELSICEKIGAPLDKIIFSGVNKTEEDVARAYADGVAIFTAESRLHVRLINNCAVKNGGRVKLILRLAHGSQFGMDKADLTDIIAHREQFAGVDIIGLHYFTGTQKTKVKTIAKELELLDEFCQELESGYGFKAQHIEYGTGLGVEYYKDFTEDSDLALLAEAAEVVKAFAEKYPLTVEMGRFFAAQCGSYLTKVMDIKTTNDINYVICDGGINHLNYYGQNMAMKVPPISLVNGTDGENTSDYCLCGSLCTTADILVRKVTLPELKRGDILAFDKCGAYSVAEGISAFLSRAMPKVALYSKAEGLQLVRELTETYPLNTPQRR</sequence>
<dbReference type="Proteomes" id="UP000004259">
    <property type="component" value="Unassembled WGS sequence"/>
</dbReference>
<dbReference type="SUPFAM" id="SSF50621">
    <property type="entry name" value="Alanine racemase C-terminal domain-like"/>
    <property type="match status" value="1"/>
</dbReference>
<dbReference type="PANTHER" id="PTHR43727">
    <property type="entry name" value="DIAMINOPIMELATE DECARBOXYLASE"/>
    <property type="match status" value="1"/>
</dbReference>
<dbReference type="PANTHER" id="PTHR43727:SF2">
    <property type="entry name" value="GROUP IV DECARBOXYLASE"/>
    <property type="match status" value="1"/>
</dbReference>
<keyword evidence="2" id="KW-0663">Pyridoxal phosphate</keyword>
<proteinExistence type="predicted"/>
<dbReference type="EMBL" id="ADKM02000089">
    <property type="protein sequence ID" value="EGC02748.1"/>
    <property type="molecule type" value="Genomic_DNA"/>
</dbReference>
<dbReference type="GO" id="GO:0008836">
    <property type="term" value="F:diaminopimelate decarboxylase activity"/>
    <property type="evidence" value="ECO:0007669"/>
    <property type="project" value="TreeGrafter"/>
</dbReference>
<gene>
    <name evidence="4" type="ORF">CUS_5075</name>
</gene>
<dbReference type="SUPFAM" id="SSF51419">
    <property type="entry name" value="PLP-binding barrel"/>
    <property type="match status" value="1"/>
</dbReference>
<dbReference type="InterPro" id="IPR029066">
    <property type="entry name" value="PLP-binding_barrel"/>
</dbReference>
<comment type="caution">
    <text evidence="4">The sequence shown here is derived from an EMBL/GenBank/DDBJ whole genome shotgun (WGS) entry which is preliminary data.</text>
</comment>
<dbReference type="GO" id="GO:0009089">
    <property type="term" value="P:lysine biosynthetic process via diaminopimelate"/>
    <property type="evidence" value="ECO:0007669"/>
    <property type="project" value="TreeGrafter"/>
</dbReference>